<evidence type="ECO:0000313" key="2">
    <source>
        <dbReference type="EMBL" id="KAK6530232.1"/>
    </source>
</evidence>
<organism evidence="2 3">
    <name type="scientific">Orbilia ellipsospora</name>
    <dbReference type="NCBI Taxonomy" id="2528407"/>
    <lineage>
        <taxon>Eukaryota</taxon>
        <taxon>Fungi</taxon>
        <taxon>Dikarya</taxon>
        <taxon>Ascomycota</taxon>
        <taxon>Pezizomycotina</taxon>
        <taxon>Orbiliomycetes</taxon>
        <taxon>Orbiliales</taxon>
        <taxon>Orbiliaceae</taxon>
        <taxon>Orbilia</taxon>
    </lineage>
</organism>
<dbReference type="SUPFAM" id="SSF81383">
    <property type="entry name" value="F-box domain"/>
    <property type="match status" value="1"/>
</dbReference>
<dbReference type="CDD" id="cd09917">
    <property type="entry name" value="F-box_SF"/>
    <property type="match status" value="1"/>
</dbReference>
<dbReference type="EMBL" id="JAVHJO010000013">
    <property type="protein sequence ID" value="KAK6530232.1"/>
    <property type="molecule type" value="Genomic_DNA"/>
</dbReference>
<sequence length="335" mass="38608">MSSLVTKYTKSRRSAKRPQTLTILHLPIELQIEILSYLSLKDQISVSQTRTPLATLLLNTLFLQKRRYARTKSRYIGLPEDINPEYLIWHDIFSTTHNFLQAYPRVSVVWANQYGRLMLTVKSGRVLRYDLRSKRGNTRDDIIQRAMERREQELAEDYSYEPYTYQDDPRFVRHDITNSPFLDDPFALPSKDILVSGDTESKAEGNIQVPIIINIRSGFLPKEYIFSDTFWEDRLTISKTASVRQWIDKVLENVYQNCRFMANVSDDKLKISMCLTKGYGGALADGVMVASVTMWKDPGSGSKEELALLGKQKFTKDPGKWFKGKYTGVKSFLGK</sequence>
<dbReference type="InterPro" id="IPR001810">
    <property type="entry name" value="F-box_dom"/>
</dbReference>
<accession>A0AAV9WYP4</accession>
<evidence type="ECO:0000259" key="1">
    <source>
        <dbReference type="PROSITE" id="PS50181"/>
    </source>
</evidence>
<dbReference type="Proteomes" id="UP001365542">
    <property type="component" value="Unassembled WGS sequence"/>
</dbReference>
<evidence type="ECO:0000313" key="3">
    <source>
        <dbReference type="Proteomes" id="UP001365542"/>
    </source>
</evidence>
<dbReference type="Pfam" id="PF00646">
    <property type="entry name" value="F-box"/>
    <property type="match status" value="1"/>
</dbReference>
<dbReference type="AlphaFoldDB" id="A0AAV9WYP4"/>
<comment type="caution">
    <text evidence="2">The sequence shown here is derived from an EMBL/GenBank/DDBJ whole genome shotgun (WGS) entry which is preliminary data.</text>
</comment>
<dbReference type="InterPro" id="IPR036047">
    <property type="entry name" value="F-box-like_dom_sf"/>
</dbReference>
<proteinExistence type="predicted"/>
<protein>
    <recommendedName>
        <fullName evidence="1">F-box domain-containing protein</fullName>
    </recommendedName>
</protein>
<feature type="domain" description="F-box" evidence="1">
    <location>
        <begin position="20"/>
        <end position="66"/>
    </location>
</feature>
<reference evidence="2 3" key="1">
    <citation type="submission" date="2019-10" db="EMBL/GenBank/DDBJ databases">
        <authorList>
            <person name="Palmer J.M."/>
        </authorList>
    </citation>
    <scope>NUCLEOTIDE SEQUENCE [LARGE SCALE GENOMIC DNA]</scope>
    <source>
        <strain evidence="2 3">TWF694</strain>
    </source>
</reference>
<keyword evidence="3" id="KW-1185">Reference proteome</keyword>
<dbReference type="PROSITE" id="PS50181">
    <property type="entry name" value="FBOX"/>
    <property type="match status" value="1"/>
</dbReference>
<gene>
    <name evidence="2" type="ORF">TWF694_003596</name>
</gene>
<name>A0AAV9WYP4_9PEZI</name>